<dbReference type="EMBL" id="KQ234770">
    <property type="protein sequence ID" value="KMZ88211.1"/>
    <property type="molecule type" value="Genomic_DNA"/>
</dbReference>
<dbReference type="OrthoDB" id="10275964at2759"/>
<name>A0A0J9SZJ7_PLAV1</name>
<organism evidence="2 3">
    <name type="scientific">Plasmodium vivax (strain Brazil I)</name>
    <dbReference type="NCBI Taxonomy" id="1033975"/>
    <lineage>
        <taxon>Eukaryota</taxon>
        <taxon>Sar</taxon>
        <taxon>Alveolata</taxon>
        <taxon>Apicomplexa</taxon>
        <taxon>Aconoidasida</taxon>
        <taxon>Haemosporida</taxon>
        <taxon>Plasmodiidae</taxon>
        <taxon>Plasmodium</taxon>
        <taxon>Plasmodium (Plasmodium)</taxon>
    </lineage>
</organism>
<dbReference type="InterPro" id="IPR019111">
    <property type="entry name" value="PRESA_N"/>
</dbReference>
<dbReference type="Gene3D" id="6.10.280.180">
    <property type="entry name" value="Plasmodium RESA, N-terminal helical domain"/>
    <property type="match status" value="1"/>
</dbReference>
<dbReference type="Pfam" id="PF09687">
    <property type="entry name" value="PRESAN"/>
    <property type="match status" value="1"/>
</dbReference>
<evidence type="ECO:0000313" key="3">
    <source>
        <dbReference type="Proteomes" id="UP000053327"/>
    </source>
</evidence>
<evidence type="ECO:0000313" key="2">
    <source>
        <dbReference type="EMBL" id="KMZ88211.1"/>
    </source>
</evidence>
<gene>
    <name evidence="2" type="ORF">PVBG_02672</name>
</gene>
<proteinExistence type="predicted"/>
<dbReference type="AlphaFoldDB" id="A0A0J9SZJ7"/>
<evidence type="ECO:0000259" key="1">
    <source>
        <dbReference type="Pfam" id="PF09687"/>
    </source>
</evidence>
<dbReference type="Proteomes" id="UP000053327">
    <property type="component" value="Unassembled WGS sequence"/>
</dbReference>
<reference evidence="2 3" key="1">
    <citation type="submission" date="2011-08" db="EMBL/GenBank/DDBJ databases">
        <title>The Genome Sequence of Plasmodium vivax Brazil I.</title>
        <authorList>
            <consortium name="The Broad Institute Genome Sequencing Platform"/>
            <consortium name="The Broad Institute Genome Sequencing Center for Infectious Disease"/>
            <person name="Neafsey D."/>
            <person name="Carlton J."/>
            <person name="Barnwell J."/>
            <person name="Collins W."/>
            <person name="Escalante A."/>
            <person name="Mullikin J."/>
            <person name="Saul A."/>
            <person name="Guigo R."/>
            <person name="Camara F."/>
            <person name="Young S.K."/>
            <person name="Zeng Q."/>
            <person name="Gargeya S."/>
            <person name="Fitzgerald M."/>
            <person name="Haas B."/>
            <person name="Abouelleil A."/>
            <person name="Alvarado L."/>
            <person name="Arachchi H.M."/>
            <person name="Berlin A."/>
            <person name="Brown A."/>
            <person name="Chapman S.B."/>
            <person name="Chen Z."/>
            <person name="Dunbar C."/>
            <person name="Freedman E."/>
            <person name="Gearin G."/>
            <person name="Gellesch M."/>
            <person name="Goldberg J."/>
            <person name="Griggs A."/>
            <person name="Gujja S."/>
            <person name="Heiman D."/>
            <person name="Howarth C."/>
            <person name="Larson L."/>
            <person name="Lui A."/>
            <person name="MacDonald P.J.P."/>
            <person name="Montmayeur A."/>
            <person name="Murphy C."/>
            <person name="Neiman D."/>
            <person name="Pearson M."/>
            <person name="Priest M."/>
            <person name="Roberts A."/>
            <person name="Saif S."/>
            <person name="Shea T."/>
            <person name="Shenoy N."/>
            <person name="Sisk P."/>
            <person name="Stolte C."/>
            <person name="Sykes S."/>
            <person name="Wortman J."/>
            <person name="Nusbaum C."/>
            <person name="Birren B."/>
        </authorList>
    </citation>
    <scope>NUCLEOTIDE SEQUENCE [LARGE SCALE GENOMIC DNA]</scope>
    <source>
        <strain evidence="2 3">Brazil I</strain>
    </source>
</reference>
<dbReference type="InterPro" id="IPR044885">
    <property type="entry name" value="PRESA_N_sf"/>
</dbReference>
<accession>A0A0J9SZJ7</accession>
<sequence length="232" mass="27003">MKIFYKLAVPVVAFSSFTLPNVMLTHNSGVLNGSASLQRGVEAYQRGLGEPSFLENDYITQVTLQDYHAHDNKPITKVRCITQDEYRCLLTEIQVLKKIISSKKYNLFISSGDMETLLRGYNNVHSATYNKLINKLFAKLNEVASGNAIKERDKIKLWRECKDSIAKEFNEINDHYKRMCDSYMVKNRAMNIGFKKILYKYVKSWEEAIRRNEKNWGDIFLQRTRKGKAAFY</sequence>
<protein>
    <submittedName>
        <fullName evidence="2">RAD protein (Pv-fam-e)</fullName>
    </submittedName>
</protein>
<feature type="domain" description="Plasmodium RESA N-terminal" evidence="1">
    <location>
        <begin position="90"/>
        <end position="216"/>
    </location>
</feature>